<organism evidence="1 2">
    <name type="scientific">Trichinella zimbabwensis</name>
    <dbReference type="NCBI Taxonomy" id="268475"/>
    <lineage>
        <taxon>Eukaryota</taxon>
        <taxon>Metazoa</taxon>
        <taxon>Ecdysozoa</taxon>
        <taxon>Nematoda</taxon>
        <taxon>Enoplea</taxon>
        <taxon>Dorylaimia</taxon>
        <taxon>Trichinellida</taxon>
        <taxon>Trichinellidae</taxon>
        <taxon>Trichinella</taxon>
    </lineage>
</organism>
<sequence>MVHAGICSCGGGGGEEQQLITIKTLDRQSMRFTRPWMIDRFGRLIQRTIAQGIGGTSCMCTLGF</sequence>
<protein>
    <submittedName>
        <fullName evidence="1">Uncharacterized protein</fullName>
    </submittedName>
</protein>
<evidence type="ECO:0000313" key="1">
    <source>
        <dbReference type="EMBL" id="KRZ05049.1"/>
    </source>
</evidence>
<evidence type="ECO:0000313" key="2">
    <source>
        <dbReference type="Proteomes" id="UP000055024"/>
    </source>
</evidence>
<name>A0A0V1H3H8_9BILA</name>
<dbReference type="OrthoDB" id="10569902at2759"/>
<dbReference type="AlphaFoldDB" id="A0A0V1H3H8"/>
<keyword evidence="2" id="KW-1185">Reference proteome</keyword>
<gene>
    <name evidence="1" type="ORF">T11_13701</name>
</gene>
<proteinExistence type="predicted"/>
<accession>A0A0V1H3H8</accession>
<dbReference type="EMBL" id="JYDP01000147">
    <property type="protein sequence ID" value="KRZ05049.1"/>
    <property type="molecule type" value="Genomic_DNA"/>
</dbReference>
<comment type="caution">
    <text evidence="1">The sequence shown here is derived from an EMBL/GenBank/DDBJ whole genome shotgun (WGS) entry which is preliminary data.</text>
</comment>
<dbReference type="Proteomes" id="UP000055024">
    <property type="component" value="Unassembled WGS sequence"/>
</dbReference>
<reference evidence="1 2" key="1">
    <citation type="submission" date="2015-01" db="EMBL/GenBank/DDBJ databases">
        <title>Evolution of Trichinella species and genotypes.</title>
        <authorList>
            <person name="Korhonen P.K."/>
            <person name="Edoardo P."/>
            <person name="Giuseppe L.R."/>
            <person name="Gasser R.B."/>
        </authorList>
    </citation>
    <scope>NUCLEOTIDE SEQUENCE [LARGE SCALE GENOMIC DNA]</scope>
    <source>
        <strain evidence="1">ISS1029</strain>
    </source>
</reference>